<dbReference type="KEGG" id="btab:109033229"/>
<dbReference type="InterPro" id="IPR025993">
    <property type="entry name" value="Ceramide_glucosylTrfase"/>
</dbReference>
<dbReference type="GO" id="GO:0006679">
    <property type="term" value="P:glucosylceramide biosynthetic process"/>
    <property type="evidence" value="ECO:0007669"/>
    <property type="project" value="TreeGrafter"/>
</dbReference>
<comment type="catalytic activity">
    <reaction evidence="14">
        <text>UDP-alpha-D-xylose + an N-acylsphing-4-enine = a beta-D-xylosyl-(1&lt;-&gt;1')-N-acylsphing-4-enine + UDP + H(+)</text>
        <dbReference type="Rhea" id="RHEA:70243"/>
        <dbReference type="ChEBI" id="CHEBI:15378"/>
        <dbReference type="ChEBI" id="CHEBI:52639"/>
        <dbReference type="ChEBI" id="CHEBI:57632"/>
        <dbReference type="ChEBI" id="CHEBI:58223"/>
        <dbReference type="ChEBI" id="CHEBI:189068"/>
    </reaction>
    <physiologicalReaction direction="left-to-right" evidence="14">
        <dbReference type="Rhea" id="RHEA:70244"/>
    </physiologicalReaction>
</comment>
<evidence type="ECO:0000256" key="2">
    <source>
        <dbReference type="ARBA" id="ARBA00004760"/>
    </source>
</evidence>
<evidence type="ECO:0000256" key="16">
    <source>
        <dbReference type="SAM" id="Phobius"/>
    </source>
</evidence>
<name>A0A9P0A3Y4_BEMTA</name>
<reference evidence="17" key="1">
    <citation type="submission" date="2021-12" db="EMBL/GenBank/DDBJ databases">
        <authorList>
            <person name="King R."/>
        </authorList>
    </citation>
    <scope>NUCLEOTIDE SEQUENCE</scope>
</reference>
<dbReference type="PANTHER" id="PTHR12726:SF0">
    <property type="entry name" value="CERAMIDE GLUCOSYLTRANSFERASE"/>
    <property type="match status" value="1"/>
</dbReference>
<dbReference type="Pfam" id="PF13506">
    <property type="entry name" value="Glyco_transf_21"/>
    <property type="match status" value="1"/>
</dbReference>
<dbReference type="FunFam" id="3.90.550.10:FF:000041">
    <property type="entry name" value="UDP-glucose ceramide glucosyltransferase"/>
    <property type="match status" value="1"/>
</dbReference>
<comment type="similarity">
    <text evidence="4">Belongs to the glycosyltransferase 2 family.</text>
</comment>
<proteinExistence type="inferred from homology"/>
<evidence type="ECO:0000313" key="17">
    <source>
        <dbReference type="EMBL" id="CAH0383655.1"/>
    </source>
</evidence>
<feature type="transmembrane region" description="Helical" evidence="16">
    <location>
        <begin position="314"/>
        <end position="334"/>
    </location>
</feature>
<evidence type="ECO:0000256" key="8">
    <source>
        <dbReference type="ARBA" id="ARBA00022679"/>
    </source>
</evidence>
<comment type="pathway">
    <text evidence="3">Sphingolipid metabolism.</text>
</comment>
<sequence length="395" mass="45352">MIITLFGFAVFFIIFWCGQWILHLTAIIYGKCKFHKKVNVLASDVPYPGVTILKPLTGVDPNLFSNLESFFTMEYPTYELMFCIEEESDPAIMIVKKLIEKYPNVDSKIFIGGANVGVNPKINNIITGYQAAKHELFLISDSSIRMKEDTLMDMVHHMTEGVALVHQMPFTCDREGLAATVEKIFFGTFQARIYLIADLLQINCHTGMSALIRKSAMEEVGGLQAFGCYLAEDFFYAKSLTDRGYKTCVSSQPAWQNSGFCEITSFQNRLMRWTKLRIAMVPHTIILEPLSECFIIGAFTAWAVSYLLYWDPLVFYLVHILVWFLCDWVLLSVVQNGSLPFKKFDFVIGWLYREIGGPYLFLHALWDDPAIKWRSRTYKLKWGGVAEEYRPKIKI</sequence>
<evidence type="ECO:0000256" key="3">
    <source>
        <dbReference type="ARBA" id="ARBA00004991"/>
    </source>
</evidence>
<evidence type="ECO:0000256" key="10">
    <source>
        <dbReference type="ARBA" id="ARBA00022989"/>
    </source>
</evidence>
<keyword evidence="8" id="KW-0808">Transferase</keyword>
<dbReference type="EC" id="2.4.1.80" evidence="5"/>
<dbReference type="CDD" id="cd02520">
    <property type="entry name" value="Glucosylceramide_synthase"/>
    <property type="match status" value="1"/>
</dbReference>
<keyword evidence="18" id="KW-1185">Reference proteome</keyword>
<keyword evidence="6" id="KW-0444">Lipid biosynthesis</keyword>
<evidence type="ECO:0000256" key="15">
    <source>
        <dbReference type="ARBA" id="ARBA00048104"/>
    </source>
</evidence>
<evidence type="ECO:0000256" key="6">
    <source>
        <dbReference type="ARBA" id="ARBA00022516"/>
    </source>
</evidence>
<keyword evidence="9 16" id="KW-0812">Transmembrane</keyword>
<dbReference type="Gene3D" id="3.90.550.10">
    <property type="entry name" value="Spore Coat Polysaccharide Biosynthesis Protein SpsA, Chain A"/>
    <property type="match status" value="1"/>
</dbReference>
<evidence type="ECO:0000313" key="18">
    <source>
        <dbReference type="Proteomes" id="UP001152759"/>
    </source>
</evidence>
<organism evidence="17 18">
    <name type="scientific">Bemisia tabaci</name>
    <name type="common">Sweetpotato whitefly</name>
    <name type="synonym">Aleurodes tabaci</name>
    <dbReference type="NCBI Taxonomy" id="7038"/>
    <lineage>
        <taxon>Eukaryota</taxon>
        <taxon>Metazoa</taxon>
        <taxon>Ecdysozoa</taxon>
        <taxon>Arthropoda</taxon>
        <taxon>Hexapoda</taxon>
        <taxon>Insecta</taxon>
        <taxon>Pterygota</taxon>
        <taxon>Neoptera</taxon>
        <taxon>Paraneoptera</taxon>
        <taxon>Hemiptera</taxon>
        <taxon>Sternorrhyncha</taxon>
        <taxon>Aleyrodoidea</taxon>
        <taxon>Aleyrodidae</taxon>
        <taxon>Aleyrodinae</taxon>
        <taxon>Bemisia</taxon>
    </lineage>
</organism>
<evidence type="ECO:0000256" key="12">
    <source>
        <dbReference type="ARBA" id="ARBA00023098"/>
    </source>
</evidence>
<feature type="transmembrane region" description="Helical" evidence="16">
    <location>
        <begin position="285"/>
        <end position="308"/>
    </location>
</feature>
<keyword evidence="12" id="KW-0443">Lipid metabolism</keyword>
<dbReference type="GO" id="GO:0000139">
    <property type="term" value="C:Golgi membrane"/>
    <property type="evidence" value="ECO:0007669"/>
    <property type="project" value="UniProtKB-SubCell"/>
</dbReference>
<evidence type="ECO:0000256" key="1">
    <source>
        <dbReference type="ARBA" id="ARBA00004653"/>
    </source>
</evidence>
<feature type="transmembrane region" description="Helical" evidence="16">
    <location>
        <begin position="6"/>
        <end position="29"/>
    </location>
</feature>
<comment type="pathway">
    <text evidence="2">Lipid metabolism; sphingolipid metabolism.</text>
</comment>
<keyword evidence="11" id="KW-0333">Golgi apparatus</keyword>
<evidence type="ECO:0000256" key="4">
    <source>
        <dbReference type="ARBA" id="ARBA00006739"/>
    </source>
</evidence>
<gene>
    <name evidence="17" type="ORF">BEMITA_LOCUS3090</name>
</gene>
<dbReference type="SUPFAM" id="SSF53448">
    <property type="entry name" value="Nucleotide-diphospho-sugar transferases"/>
    <property type="match status" value="1"/>
</dbReference>
<dbReference type="InterPro" id="IPR029044">
    <property type="entry name" value="Nucleotide-diphossugar_trans"/>
</dbReference>
<keyword evidence="10 16" id="KW-1133">Transmembrane helix</keyword>
<dbReference type="OrthoDB" id="1483400at2759"/>
<dbReference type="AlphaFoldDB" id="A0A9P0A3Y4"/>
<keyword evidence="13 16" id="KW-0472">Membrane</keyword>
<evidence type="ECO:0000256" key="13">
    <source>
        <dbReference type="ARBA" id="ARBA00023136"/>
    </source>
</evidence>
<evidence type="ECO:0000256" key="7">
    <source>
        <dbReference type="ARBA" id="ARBA00022676"/>
    </source>
</evidence>
<evidence type="ECO:0000256" key="14">
    <source>
        <dbReference type="ARBA" id="ARBA00047869"/>
    </source>
</evidence>
<dbReference type="EMBL" id="OU963871">
    <property type="protein sequence ID" value="CAH0383655.1"/>
    <property type="molecule type" value="Genomic_DNA"/>
</dbReference>
<protein>
    <recommendedName>
        <fullName evidence="5">ceramide glucosyltransferase</fullName>
        <ecNumber evidence="5">2.4.1.80</ecNumber>
    </recommendedName>
</protein>
<comment type="subcellular location">
    <subcellularLocation>
        <location evidence="1">Golgi apparatus membrane</location>
        <topology evidence="1">Multi-pass membrane protein</topology>
    </subcellularLocation>
</comment>
<evidence type="ECO:0000256" key="9">
    <source>
        <dbReference type="ARBA" id="ARBA00022692"/>
    </source>
</evidence>
<accession>A0A9P0A3Y4</accession>
<comment type="catalytic activity">
    <reaction evidence="15">
        <text>N-(9Z-octadecenoyl)-sphing-4-enine + UDP-alpha-D-xylose = beta-D-xylosyl-(1&lt;-&gt;1')-N-(9Z-octadecenoyl)-sphing-4-enine + UDP + H(+)</text>
        <dbReference type="Rhea" id="RHEA:70247"/>
        <dbReference type="ChEBI" id="CHEBI:15378"/>
        <dbReference type="ChEBI" id="CHEBI:57632"/>
        <dbReference type="ChEBI" id="CHEBI:58223"/>
        <dbReference type="ChEBI" id="CHEBI:77996"/>
        <dbReference type="ChEBI" id="CHEBI:189081"/>
    </reaction>
    <physiologicalReaction direction="left-to-right" evidence="15">
        <dbReference type="Rhea" id="RHEA:70248"/>
    </physiologicalReaction>
</comment>
<dbReference type="Proteomes" id="UP001152759">
    <property type="component" value="Chromosome 10"/>
</dbReference>
<dbReference type="PANTHER" id="PTHR12726">
    <property type="entry name" value="CERAMIDE GLUCOSYLTRANSFERASE"/>
    <property type="match status" value="1"/>
</dbReference>
<evidence type="ECO:0000256" key="5">
    <source>
        <dbReference type="ARBA" id="ARBA00012699"/>
    </source>
</evidence>
<keyword evidence="7" id="KW-0328">Glycosyltransferase</keyword>
<evidence type="ECO:0000256" key="11">
    <source>
        <dbReference type="ARBA" id="ARBA00023034"/>
    </source>
</evidence>
<dbReference type="GO" id="GO:0008120">
    <property type="term" value="F:ceramide glucosyltransferase activity"/>
    <property type="evidence" value="ECO:0007669"/>
    <property type="project" value="UniProtKB-EC"/>
</dbReference>